<dbReference type="CDD" id="cd02028">
    <property type="entry name" value="UMPK_like"/>
    <property type="match status" value="1"/>
</dbReference>
<proteinExistence type="predicted"/>
<dbReference type="GO" id="GO:0005524">
    <property type="term" value="F:ATP binding"/>
    <property type="evidence" value="ECO:0007669"/>
    <property type="project" value="InterPro"/>
</dbReference>
<dbReference type="InterPro" id="IPR018163">
    <property type="entry name" value="Thr/Ala-tRNA-synth_IIc_edit"/>
</dbReference>
<dbReference type="PANTHER" id="PTHR10285">
    <property type="entry name" value="URIDINE KINASE"/>
    <property type="match status" value="1"/>
</dbReference>
<dbReference type="InterPro" id="IPR027417">
    <property type="entry name" value="P-loop_NTPase"/>
</dbReference>
<name>A0A0S2HYJ9_9BACT</name>
<reference evidence="2 3" key="1">
    <citation type="submission" date="2015-11" db="EMBL/GenBank/DDBJ databases">
        <title>Description and complete genome sequence of a novel strain predominating in hypersaline microbial mats and representing a new family of the Bacteriodetes phylum.</title>
        <authorList>
            <person name="Spring S."/>
            <person name="Bunk B."/>
            <person name="Sproer C."/>
            <person name="Klenk H.-P."/>
        </authorList>
    </citation>
    <scope>NUCLEOTIDE SEQUENCE [LARGE SCALE GENOMIC DNA]</scope>
    <source>
        <strain evidence="2 3">L21-Spi-D4</strain>
    </source>
</reference>
<dbReference type="GO" id="GO:0004829">
    <property type="term" value="F:threonine-tRNA ligase activity"/>
    <property type="evidence" value="ECO:0007669"/>
    <property type="project" value="UniProtKB-EC"/>
</dbReference>
<dbReference type="STRING" id="1307839.L21SP5_01446"/>
<protein>
    <submittedName>
        <fullName evidence="2">Threonine--tRNA ligase 1</fullName>
        <ecNumber evidence="2">6.1.1.3</ecNumber>
    </submittedName>
</protein>
<dbReference type="RefSeq" id="WP_057952585.1">
    <property type="nucleotide sequence ID" value="NZ_CP013118.1"/>
</dbReference>
<evidence type="ECO:0000313" key="3">
    <source>
        <dbReference type="Proteomes" id="UP000064893"/>
    </source>
</evidence>
<dbReference type="Pfam" id="PF00485">
    <property type="entry name" value="PRK"/>
    <property type="match status" value="1"/>
</dbReference>
<evidence type="ECO:0000259" key="1">
    <source>
        <dbReference type="SMART" id="SM00382"/>
    </source>
</evidence>
<sequence>MQLEIIIENNGNRKSYEQGTCLQHIADDQLPDTKRSILGAFVNNKLKEMNYLIYKPKMVRFIDITDPAGKRMYVRSISFVLIKAARKLFPEARVKIEHSISKGYYCEFENFGRKLEVDDVSAIYEEMHKIINSDLPFKREEKLTTEAIEIFREHGLEDKVKLLKTRRQLYTSVYYLDGLPEYFYGFLVPSTGYLKVFALNKYYDGMLLQIPKQSNPTEIHEIILQDKLFGIFQEYKNWVEVIGMSHVGALNEAAINGEVADIIKVNEALQEKKLSKIADQIHSRTQQPRLILISGPSSSGKTTFSKRLAIQLKVLGYKPVTISLDNYFVNREDTPLDENGEYDFENIEALDIEFFNQQLLDLFAGKKIELPRFSFEKGKRFFNGDYMQIDDQTFVIVEGIHGLNPNLTPRIPADQKYKIYVSALTALCMDSHNRIPTTDNRLLRRIVRDHQYRGYSATETLKRWGSVTRGEAKYIFPFQEEADSMFNSALIFELGVLKKYAEPILQEVFPDEPEYAEANRLLKFFRYISPISDDEIPPTSILREFLHGSSFNYH</sequence>
<dbReference type="EMBL" id="CP013118">
    <property type="protein sequence ID" value="ALO15096.1"/>
    <property type="molecule type" value="Genomic_DNA"/>
</dbReference>
<dbReference type="SUPFAM" id="SSF55186">
    <property type="entry name" value="ThrRS/AlaRS common domain"/>
    <property type="match status" value="1"/>
</dbReference>
<dbReference type="Proteomes" id="UP000064893">
    <property type="component" value="Chromosome"/>
</dbReference>
<dbReference type="OrthoDB" id="9764644at2"/>
<dbReference type="AlphaFoldDB" id="A0A0S2HYJ9"/>
<dbReference type="SUPFAM" id="SSF52540">
    <property type="entry name" value="P-loop containing nucleoside triphosphate hydrolases"/>
    <property type="match status" value="1"/>
</dbReference>
<dbReference type="KEGG" id="blq:L21SP5_01446"/>
<dbReference type="GO" id="GO:0016301">
    <property type="term" value="F:kinase activity"/>
    <property type="evidence" value="ECO:0007669"/>
    <property type="project" value="InterPro"/>
</dbReference>
<dbReference type="EC" id="6.1.1.3" evidence="2"/>
<accession>A0A0S2HYJ9</accession>
<dbReference type="Gene3D" id="3.40.50.300">
    <property type="entry name" value="P-loop containing nucleotide triphosphate hydrolases"/>
    <property type="match status" value="1"/>
</dbReference>
<dbReference type="InterPro" id="IPR006083">
    <property type="entry name" value="PRK/URK"/>
</dbReference>
<dbReference type="Gene3D" id="3.30.980.10">
    <property type="entry name" value="Threonyl-trna Synthetase, Chain A, domain 2"/>
    <property type="match status" value="1"/>
</dbReference>
<evidence type="ECO:0000313" key="2">
    <source>
        <dbReference type="EMBL" id="ALO15096.1"/>
    </source>
</evidence>
<dbReference type="InterPro" id="IPR003593">
    <property type="entry name" value="AAA+_ATPase"/>
</dbReference>
<dbReference type="SMART" id="SM00382">
    <property type="entry name" value="AAA"/>
    <property type="match status" value="1"/>
</dbReference>
<feature type="domain" description="AAA+ ATPase" evidence="1">
    <location>
        <begin position="287"/>
        <end position="457"/>
    </location>
</feature>
<organism evidence="2 3">
    <name type="scientific">Salinivirga cyanobacteriivorans</name>
    <dbReference type="NCBI Taxonomy" id="1307839"/>
    <lineage>
        <taxon>Bacteria</taxon>
        <taxon>Pseudomonadati</taxon>
        <taxon>Bacteroidota</taxon>
        <taxon>Bacteroidia</taxon>
        <taxon>Bacteroidales</taxon>
        <taxon>Salinivirgaceae</taxon>
        <taxon>Salinivirga</taxon>
    </lineage>
</organism>
<gene>
    <name evidence="2" type="primary">thrS_1</name>
    <name evidence="2" type="ORF">L21SP5_01446</name>
</gene>
<dbReference type="PATRIC" id="fig|1307839.3.peg.1543"/>
<keyword evidence="2" id="KW-0436">Ligase</keyword>
<keyword evidence="3" id="KW-1185">Reference proteome</keyword>